<accession>A0A1W7ADV8</accession>
<dbReference type="Proteomes" id="UP000194154">
    <property type="component" value="Chromosome"/>
</dbReference>
<proteinExistence type="predicted"/>
<dbReference type="AlphaFoldDB" id="A0A1W7ADV8"/>
<organism evidence="1 2">
    <name type="scientific">Macrococcoides canis</name>
    <dbReference type="NCBI Taxonomy" id="1855823"/>
    <lineage>
        <taxon>Bacteria</taxon>
        <taxon>Bacillati</taxon>
        <taxon>Bacillota</taxon>
        <taxon>Bacilli</taxon>
        <taxon>Bacillales</taxon>
        <taxon>Staphylococcaceae</taxon>
        <taxon>Macrococcoides</taxon>
    </lineage>
</organism>
<sequence>MTIQCSNCGSEKSFYQKFSYYGSGIVHFDNTGSYLEDGSNSDMYVSAKHNEGEYLYCSVCNKRVIRIEEIN</sequence>
<keyword evidence="2" id="KW-1185">Reference proteome</keyword>
<dbReference type="EMBL" id="CP021059">
    <property type="protein sequence ID" value="ARQ07310.1"/>
    <property type="molecule type" value="Genomic_DNA"/>
</dbReference>
<name>A0A1W7ADV8_9STAP</name>
<dbReference type="KEGG" id="mcak:MCCS_16730"/>
<evidence type="ECO:0000313" key="1">
    <source>
        <dbReference type="EMBL" id="ARQ07310.1"/>
    </source>
</evidence>
<gene>
    <name evidence="1" type="ORF">MCCS_16730</name>
</gene>
<evidence type="ECO:0000313" key="2">
    <source>
        <dbReference type="Proteomes" id="UP000194154"/>
    </source>
</evidence>
<protein>
    <submittedName>
        <fullName evidence="1">Uncharacterized protein</fullName>
    </submittedName>
</protein>
<dbReference type="STRING" id="1855823.MCCS_16730"/>
<reference evidence="1 2" key="1">
    <citation type="journal article" date="2017" name="Int. J. Syst. Evol. Microbiol.">
        <title>Macrococcus canis sp. nov., a skin bacterium associated with infections in dogs.</title>
        <authorList>
            <person name="Gobeli Brawand S."/>
            <person name="Cotting K."/>
            <person name="Gomez-Sanz E."/>
            <person name="Collaud A."/>
            <person name="Thomann A."/>
            <person name="Brodard I."/>
            <person name="Rodriguez-Campos S."/>
            <person name="Strauss C."/>
            <person name="Perreten V."/>
        </authorList>
    </citation>
    <scope>NUCLEOTIDE SEQUENCE [LARGE SCALE GENOMIC DNA]</scope>
    <source>
        <strain evidence="1 2">KM45013</strain>
    </source>
</reference>